<dbReference type="GO" id="GO:0008483">
    <property type="term" value="F:transaminase activity"/>
    <property type="evidence" value="ECO:0007669"/>
    <property type="project" value="UniProtKB-KW"/>
</dbReference>
<dbReference type="GO" id="GO:0008168">
    <property type="term" value="F:methyltransferase activity"/>
    <property type="evidence" value="ECO:0007669"/>
    <property type="project" value="UniProtKB-KW"/>
</dbReference>
<dbReference type="GO" id="GO:0005960">
    <property type="term" value="C:glycine cleavage complex"/>
    <property type="evidence" value="ECO:0007669"/>
    <property type="project" value="InterPro"/>
</dbReference>
<dbReference type="EMBL" id="CP046052">
    <property type="protein sequence ID" value="QGM47958.1"/>
    <property type="molecule type" value="Genomic_DNA"/>
</dbReference>
<dbReference type="PANTHER" id="PTHR43757">
    <property type="entry name" value="AMINOMETHYLTRANSFERASE"/>
    <property type="match status" value="1"/>
</dbReference>
<dbReference type="Gene3D" id="4.10.1250.10">
    <property type="entry name" value="Aminomethyltransferase fragment"/>
    <property type="match status" value="1"/>
</dbReference>
<comment type="catalytic activity">
    <reaction evidence="6">
        <text>N(6)-[(R)-S(8)-aminomethyldihydrolipoyl]-L-lysyl-[protein] + (6S)-5,6,7,8-tetrahydrofolate = N(6)-[(R)-dihydrolipoyl]-L-lysyl-[protein] + (6R)-5,10-methylene-5,6,7,8-tetrahydrofolate + NH4(+)</text>
        <dbReference type="Rhea" id="RHEA:16945"/>
        <dbReference type="Rhea" id="RHEA-COMP:10475"/>
        <dbReference type="Rhea" id="RHEA-COMP:10492"/>
        <dbReference type="ChEBI" id="CHEBI:15636"/>
        <dbReference type="ChEBI" id="CHEBI:28938"/>
        <dbReference type="ChEBI" id="CHEBI:57453"/>
        <dbReference type="ChEBI" id="CHEBI:83100"/>
        <dbReference type="ChEBI" id="CHEBI:83143"/>
        <dbReference type="EC" id="2.1.2.10"/>
    </reaction>
</comment>
<name>A0A6B8KM66_9HYPH</name>
<dbReference type="GO" id="GO:0006546">
    <property type="term" value="P:glycine catabolic process"/>
    <property type="evidence" value="ECO:0007669"/>
    <property type="project" value="InterPro"/>
</dbReference>
<evidence type="ECO:0000256" key="4">
    <source>
        <dbReference type="ARBA" id="ARBA00022679"/>
    </source>
</evidence>
<dbReference type="OrthoDB" id="9774591at2"/>
<protein>
    <recommendedName>
        <fullName evidence="2">aminomethyltransferase</fullName>
        <ecNumber evidence="2">2.1.2.10</ecNumber>
    </recommendedName>
    <alternativeName>
        <fullName evidence="5">Glycine cleavage system T protein</fullName>
    </alternativeName>
</protein>
<dbReference type="Proteomes" id="UP000309061">
    <property type="component" value="Chromosome"/>
</dbReference>
<evidence type="ECO:0000256" key="1">
    <source>
        <dbReference type="ARBA" id="ARBA00008609"/>
    </source>
</evidence>
<dbReference type="NCBIfam" id="TIGR00528">
    <property type="entry name" value="gcvT"/>
    <property type="match status" value="1"/>
</dbReference>
<evidence type="ECO:0000256" key="3">
    <source>
        <dbReference type="ARBA" id="ARBA00022576"/>
    </source>
</evidence>
<dbReference type="Pfam" id="PF08669">
    <property type="entry name" value="GCV_T_C"/>
    <property type="match status" value="1"/>
</dbReference>
<dbReference type="SUPFAM" id="SSF103025">
    <property type="entry name" value="Folate-binding domain"/>
    <property type="match status" value="1"/>
</dbReference>
<dbReference type="Gene3D" id="3.30.1360.120">
    <property type="entry name" value="Probable tRNA modification gtpase trme, domain 1"/>
    <property type="match status" value="1"/>
</dbReference>
<evidence type="ECO:0000259" key="8">
    <source>
        <dbReference type="Pfam" id="PF01571"/>
    </source>
</evidence>
<dbReference type="InterPro" id="IPR013977">
    <property type="entry name" value="GcvT_C"/>
</dbReference>
<sequence>MVPFAGYEMPLHYPPGIVAEHLHTREKAGLFDISHMGQAILAGAGATRLLETLCPADLIELAPERNRYTQLLNEAGGVLDDLMVTRLPGRDERLFLVVNAATKAVDFALLQEKLPQLSLHVQKTRAMLALQGPRAVDALQALLPGVEELGFMEWQAFDYEGAGFYVTRSGYTGEDGFEISLPESKAEGFALRLLENPDVAPIGLGARDSLRLEAGLCLYGHDLDPGIDPVEAGLSFSIGKRRRIEGGFPGFERIRDALQNGPPRRRVGLLPQGKAPIREGAFLLDAGGAEVGSITSGGFSPSLSRPIAMGYVARGAATTGNALHADLRGRLVELSVVPLPFVPHRYVRH</sequence>
<dbReference type="NCBIfam" id="NF001567">
    <property type="entry name" value="PRK00389.1"/>
    <property type="match status" value="1"/>
</dbReference>
<dbReference type="Pfam" id="PF01571">
    <property type="entry name" value="GCV_T"/>
    <property type="match status" value="1"/>
</dbReference>
<keyword evidence="4 10" id="KW-0808">Transferase</keyword>
<evidence type="ECO:0000256" key="2">
    <source>
        <dbReference type="ARBA" id="ARBA00012616"/>
    </source>
</evidence>
<dbReference type="SUPFAM" id="SSF101790">
    <property type="entry name" value="Aminomethyltransferase beta-barrel domain"/>
    <property type="match status" value="1"/>
</dbReference>
<dbReference type="GO" id="GO:0032259">
    <property type="term" value="P:methylation"/>
    <property type="evidence" value="ECO:0007669"/>
    <property type="project" value="UniProtKB-KW"/>
</dbReference>
<dbReference type="PIRSF" id="PIRSF006487">
    <property type="entry name" value="GcvT"/>
    <property type="match status" value="1"/>
</dbReference>
<dbReference type="InterPro" id="IPR006222">
    <property type="entry name" value="GCVT_N"/>
</dbReference>
<evidence type="ECO:0000256" key="5">
    <source>
        <dbReference type="ARBA" id="ARBA00031395"/>
    </source>
</evidence>
<evidence type="ECO:0000256" key="6">
    <source>
        <dbReference type="ARBA" id="ARBA00047665"/>
    </source>
</evidence>
<dbReference type="KEGG" id="mhey:H2LOC_005220"/>
<evidence type="ECO:0000313" key="11">
    <source>
        <dbReference type="Proteomes" id="UP000309061"/>
    </source>
</evidence>
<dbReference type="EC" id="2.1.2.10" evidence="2"/>
<evidence type="ECO:0000256" key="7">
    <source>
        <dbReference type="PIRSR" id="PIRSR006487-1"/>
    </source>
</evidence>
<dbReference type="InterPro" id="IPR029043">
    <property type="entry name" value="GcvT/YgfZ_C"/>
</dbReference>
<gene>
    <name evidence="10" type="primary">gcvT</name>
    <name evidence="10" type="ORF">H2LOC_005220</name>
</gene>
<evidence type="ECO:0000313" key="10">
    <source>
        <dbReference type="EMBL" id="QGM47958.1"/>
    </source>
</evidence>
<dbReference type="Gene3D" id="3.30.70.1400">
    <property type="entry name" value="Aminomethyltransferase beta-barrel domains"/>
    <property type="match status" value="1"/>
</dbReference>
<dbReference type="Gene3D" id="2.40.30.110">
    <property type="entry name" value="Aminomethyltransferase beta-barrel domains"/>
    <property type="match status" value="1"/>
</dbReference>
<evidence type="ECO:0000259" key="9">
    <source>
        <dbReference type="Pfam" id="PF08669"/>
    </source>
</evidence>
<feature type="domain" description="GCVT N-terminal" evidence="8">
    <location>
        <begin position="1"/>
        <end position="240"/>
    </location>
</feature>
<dbReference type="AlphaFoldDB" id="A0A6B8KM66"/>
<organism evidence="10 11">
    <name type="scientific">Methylocystis heyeri</name>
    <dbReference type="NCBI Taxonomy" id="391905"/>
    <lineage>
        <taxon>Bacteria</taxon>
        <taxon>Pseudomonadati</taxon>
        <taxon>Pseudomonadota</taxon>
        <taxon>Alphaproteobacteria</taxon>
        <taxon>Hyphomicrobiales</taxon>
        <taxon>Methylocystaceae</taxon>
        <taxon>Methylocystis</taxon>
    </lineage>
</organism>
<keyword evidence="3" id="KW-0032">Aminotransferase</keyword>
<dbReference type="InterPro" id="IPR006223">
    <property type="entry name" value="GcvT"/>
</dbReference>
<dbReference type="GO" id="GO:0004047">
    <property type="term" value="F:aminomethyltransferase activity"/>
    <property type="evidence" value="ECO:0007669"/>
    <property type="project" value="UniProtKB-EC"/>
</dbReference>
<feature type="domain" description="Aminomethyltransferase C-terminal" evidence="9">
    <location>
        <begin position="264"/>
        <end position="342"/>
    </location>
</feature>
<accession>A0A6B8KM66</accession>
<reference evidence="10 11" key="1">
    <citation type="submission" date="2019-11" db="EMBL/GenBank/DDBJ databases">
        <title>The genome sequence of Methylocystis heyeri.</title>
        <authorList>
            <person name="Oshkin I.Y."/>
            <person name="Miroshnikov K."/>
            <person name="Dedysh S.N."/>
        </authorList>
    </citation>
    <scope>NUCLEOTIDE SEQUENCE [LARGE SCALE GENOMIC DNA]</scope>
    <source>
        <strain evidence="10 11">H2</strain>
    </source>
</reference>
<keyword evidence="11" id="KW-1185">Reference proteome</keyword>
<dbReference type="NCBIfam" id="NF010093">
    <property type="entry name" value="PRK13579.1"/>
    <property type="match status" value="1"/>
</dbReference>
<dbReference type="InterPro" id="IPR028896">
    <property type="entry name" value="GcvT/YgfZ/DmdA"/>
</dbReference>
<dbReference type="InterPro" id="IPR027266">
    <property type="entry name" value="TrmE/GcvT-like"/>
</dbReference>
<dbReference type="PANTHER" id="PTHR43757:SF2">
    <property type="entry name" value="AMINOMETHYLTRANSFERASE, MITOCHONDRIAL"/>
    <property type="match status" value="1"/>
</dbReference>
<keyword evidence="10" id="KW-0489">Methyltransferase</keyword>
<comment type="similarity">
    <text evidence="1">Belongs to the GcvT family.</text>
</comment>
<proteinExistence type="inferred from homology"/>
<feature type="binding site" evidence="7">
    <location>
        <position position="178"/>
    </location>
    <ligand>
        <name>substrate</name>
    </ligand>
</feature>